<evidence type="ECO:0000256" key="1">
    <source>
        <dbReference type="SAM" id="MobiDB-lite"/>
    </source>
</evidence>
<feature type="region of interest" description="Disordered" evidence="1">
    <location>
        <begin position="154"/>
        <end position="191"/>
    </location>
</feature>
<evidence type="ECO:0000313" key="3">
    <source>
        <dbReference type="EMBL" id="SLN34465.1"/>
    </source>
</evidence>
<organism evidence="3 4">
    <name type="scientific">Falsiruegeria litorea R37</name>
    <dbReference type="NCBI Taxonomy" id="1200284"/>
    <lineage>
        <taxon>Bacteria</taxon>
        <taxon>Pseudomonadati</taxon>
        <taxon>Pseudomonadota</taxon>
        <taxon>Alphaproteobacteria</taxon>
        <taxon>Rhodobacterales</taxon>
        <taxon>Roseobacteraceae</taxon>
        <taxon>Falsiruegeria</taxon>
    </lineage>
</organism>
<proteinExistence type="predicted"/>
<dbReference type="Pfam" id="PF01476">
    <property type="entry name" value="LysM"/>
    <property type="match status" value="2"/>
</dbReference>
<feature type="compositionally biased region" description="Low complexity" evidence="1">
    <location>
        <begin position="250"/>
        <end position="268"/>
    </location>
</feature>
<dbReference type="SUPFAM" id="SSF51261">
    <property type="entry name" value="Duplicated hybrid motif"/>
    <property type="match status" value="1"/>
</dbReference>
<evidence type="ECO:0000313" key="4">
    <source>
        <dbReference type="Proteomes" id="UP000193077"/>
    </source>
</evidence>
<feature type="compositionally biased region" description="Polar residues" evidence="1">
    <location>
        <begin position="157"/>
        <end position="167"/>
    </location>
</feature>
<dbReference type="Gene3D" id="2.70.70.10">
    <property type="entry name" value="Glucose Permease (Domain IIA)"/>
    <property type="match status" value="1"/>
</dbReference>
<name>A0A1Y5S7W6_9RHOB</name>
<protein>
    <submittedName>
        <fullName evidence="3">Murein hydrolase activator NlpD</fullName>
    </submittedName>
</protein>
<dbReference type="PROSITE" id="PS51782">
    <property type="entry name" value="LYSM"/>
    <property type="match status" value="1"/>
</dbReference>
<dbReference type="InterPro" id="IPR016047">
    <property type="entry name" value="M23ase_b-sheet_dom"/>
</dbReference>
<dbReference type="GO" id="GO:0004222">
    <property type="term" value="F:metalloendopeptidase activity"/>
    <property type="evidence" value="ECO:0007669"/>
    <property type="project" value="TreeGrafter"/>
</dbReference>
<accession>A0A1Y5S7W6</accession>
<dbReference type="AlphaFoldDB" id="A0A1Y5S7W6"/>
<dbReference type="PANTHER" id="PTHR21666">
    <property type="entry name" value="PEPTIDASE-RELATED"/>
    <property type="match status" value="1"/>
</dbReference>
<dbReference type="SUPFAM" id="SSF54106">
    <property type="entry name" value="LysM domain"/>
    <property type="match status" value="1"/>
</dbReference>
<dbReference type="Proteomes" id="UP000193077">
    <property type="component" value="Unassembled WGS sequence"/>
</dbReference>
<keyword evidence="4" id="KW-1185">Reference proteome</keyword>
<dbReference type="CDD" id="cd00118">
    <property type="entry name" value="LysM"/>
    <property type="match status" value="1"/>
</dbReference>
<evidence type="ECO:0000259" key="2">
    <source>
        <dbReference type="PROSITE" id="PS51782"/>
    </source>
</evidence>
<feature type="compositionally biased region" description="Low complexity" evidence="1">
    <location>
        <begin position="168"/>
        <end position="179"/>
    </location>
</feature>
<dbReference type="InterPro" id="IPR018392">
    <property type="entry name" value="LysM"/>
</dbReference>
<feature type="domain" description="LysM" evidence="2">
    <location>
        <begin position="185"/>
        <end position="229"/>
    </location>
</feature>
<dbReference type="SMART" id="SM00257">
    <property type="entry name" value="LysM"/>
    <property type="match status" value="2"/>
</dbReference>
<gene>
    <name evidence="3" type="primary">nlpD</name>
    <name evidence="3" type="ORF">TRL7639_01571</name>
</gene>
<dbReference type="EMBL" id="FWFO01000001">
    <property type="protein sequence ID" value="SLN34465.1"/>
    <property type="molecule type" value="Genomic_DNA"/>
</dbReference>
<feature type="region of interest" description="Disordered" evidence="1">
    <location>
        <begin position="250"/>
        <end position="269"/>
    </location>
</feature>
<dbReference type="InterPro" id="IPR050570">
    <property type="entry name" value="Cell_wall_metabolism_enzyme"/>
</dbReference>
<dbReference type="PANTHER" id="PTHR21666:SF270">
    <property type="entry name" value="MUREIN HYDROLASE ACTIVATOR ENVC"/>
    <property type="match status" value="1"/>
</dbReference>
<sequence length="409" mass="42413">MIAKPPVNRGRVFEDSEMICSTRKLPTRLLMAGAVVALVAGCEGPLDYDLRGQIGAFNTTEAAQSVKTAPRPKPDERGVISYPNYQVAVARSGDSVAELSNRIGLPAGEVARFNGLNPDTPLRKGEVLALPSRVAESSSGGSVDIAALAGSAIDQAPDTTPVETTTLAPASSSKPAAKPTGPEPVRHKVARGETAYTVSRLYQVPVKALAEWNGLGSDFAVREGQYLIIPVKDQSAPSGAAAAAASAAAVTKPGSGSPTPTPPSATTALPDEKVAVKTPEPEAVEVAKPTQASGAAMTMPVSGKIIRPYKKGKNDGIDIAAAAGSAVVAADKGTVAAITADADQVPIIVVRHKDNLLTVYANVENIEVNKGDRVKRGQKLAQLRSGDNAYVHFEVRKGFDSVDPTPYLQ</sequence>
<dbReference type="CDD" id="cd12797">
    <property type="entry name" value="M23_peptidase"/>
    <property type="match status" value="1"/>
</dbReference>
<reference evidence="3 4" key="1">
    <citation type="submission" date="2017-03" db="EMBL/GenBank/DDBJ databases">
        <authorList>
            <person name="Afonso C.L."/>
            <person name="Miller P.J."/>
            <person name="Scott M.A."/>
            <person name="Spackman E."/>
            <person name="Goraichik I."/>
            <person name="Dimitrov K.M."/>
            <person name="Suarez D.L."/>
            <person name="Swayne D.E."/>
        </authorList>
    </citation>
    <scope>NUCLEOTIDE SEQUENCE [LARGE SCALE GENOMIC DNA]</scope>
    <source>
        <strain evidence="3 4">CECT 7639</strain>
    </source>
</reference>
<dbReference type="Pfam" id="PF01551">
    <property type="entry name" value="Peptidase_M23"/>
    <property type="match status" value="1"/>
</dbReference>
<dbReference type="Gene3D" id="3.10.350.10">
    <property type="entry name" value="LysM domain"/>
    <property type="match status" value="1"/>
</dbReference>
<dbReference type="InterPro" id="IPR036779">
    <property type="entry name" value="LysM_dom_sf"/>
</dbReference>
<dbReference type="InterPro" id="IPR011055">
    <property type="entry name" value="Dup_hybrid_motif"/>
</dbReference>
<keyword evidence="3" id="KW-0378">Hydrolase</keyword>